<dbReference type="Proteomes" id="UP000017667">
    <property type="component" value="Unassembled WGS sequence"/>
</dbReference>
<dbReference type="InterPro" id="IPR007730">
    <property type="entry name" value="SPOR-like_dom"/>
</dbReference>
<gene>
    <name evidence="2" type="ORF">F927_02363</name>
</gene>
<comment type="caution">
    <text evidence="2">The sequence shown here is derived from an EMBL/GenBank/DDBJ whole genome shotgun (WGS) entry which is preliminary data.</text>
</comment>
<dbReference type="GO" id="GO:0042834">
    <property type="term" value="F:peptidoglycan binding"/>
    <property type="evidence" value="ECO:0007669"/>
    <property type="project" value="InterPro"/>
</dbReference>
<dbReference type="RefSeq" id="WP_005082987.1">
    <property type="nucleotide sequence ID" value="NZ_ASYX01000113.1"/>
</dbReference>
<dbReference type="EMBL" id="APQQ01000026">
    <property type="protein sequence ID" value="ENW17111.1"/>
    <property type="molecule type" value="Genomic_DNA"/>
</dbReference>
<keyword evidence="3" id="KW-1185">Reference proteome</keyword>
<name>N9GIV4_ACIHA</name>
<evidence type="ECO:0000259" key="1">
    <source>
        <dbReference type="Pfam" id="PF05036"/>
    </source>
</evidence>
<reference evidence="2 3" key="1">
    <citation type="submission" date="2013-02" db="EMBL/GenBank/DDBJ databases">
        <title>The Genome Sequence of Acinetobacter haemolyticus CIP 64.3.</title>
        <authorList>
            <consortium name="The Broad Institute Genome Sequencing Platform"/>
            <consortium name="The Broad Institute Genome Sequencing Center for Infectious Disease"/>
            <person name="Cerqueira G."/>
            <person name="Feldgarden M."/>
            <person name="Courvalin P."/>
            <person name="Perichon B."/>
            <person name="Grillot-Courvalin C."/>
            <person name="Clermont D."/>
            <person name="Rocha E."/>
            <person name="Yoon E.-J."/>
            <person name="Nemec A."/>
            <person name="Walker B."/>
            <person name="Young S.K."/>
            <person name="Zeng Q."/>
            <person name="Gargeya S."/>
            <person name="Fitzgerald M."/>
            <person name="Haas B."/>
            <person name="Abouelleil A."/>
            <person name="Alvarado L."/>
            <person name="Arachchi H.M."/>
            <person name="Berlin A.M."/>
            <person name="Chapman S.B."/>
            <person name="Dewar J."/>
            <person name="Goldberg J."/>
            <person name="Griggs A."/>
            <person name="Gujja S."/>
            <person name="Hansen M."/>
            <person name="Howarth C."/>
            <person name="Imamovic A."/>
            <person name="Larimer J."/>
            <person name="McCowan C."/>
            <person name="Murphy C."/>
            <person name="Neiman D."/>
            <person name="Pearson M."/>
            <person name="Priest M."/>
            <person name="Roberts A."/>
            <person name="Saif S."/>
            <person name="Shea T."/>
            <person name="Sisk P."/>
            <person name="Sykes S."/>
            <person name="Wortman J."/>
            <person name="Nusbaum C."/>
            <person name="Birren B."/>
        </authorList>
    </citation>
    <scope>NUCLEOTIDE SEQUENCE [LARGE SCALE GENOMIC DNA]</scope>
    <source>
        <strain evidence="2 3">CIP 64.3</strain>
    </source>
</reference>
<dbReference type="AlphaFoldDB" id="N9GIV4"/>
<protein>
    <recommendedName>
        <fullName evidence="1">SPOR domain-containing protein</fullName>
    </recommendedName>
</protein>
<evidence type="ECO:0000313" key="3">
    <source>
        <dbReference type="Proteomes" id="UP000017667"/>
    </source>
</evidence>
<organism evidence="2 3">
    <name type="scientific">Acinetobacter haemolyticus CIP 64.3 = MTCC 9819</name>
    <dbReference type="NCBI Taxonomy" id="1217659"/>
    <lineage>
        <taxon>Bacteria</taxon>
        <taxon>Pseudomonadati</taxon>
        <taxon>Pseudomonadota</taxon>
        <taxon>Gammaproteobacteria</taxon>
        <taxon>Moraxellales</taxon>
        <taxon>Moraxellaceae</taxon>
        <taxon>Acinetobacter</taxon>
    </lineage>
</organism>
<evidence type="ECO:0000313" key="2">
    <source>
        <dbReference type="EMBL" id="ENW17111.1"/>
    </source>
</evidence>
<dbReference type="Pfam" id="PF05036">
    <property type="entry name" value="SPOR"/>
    <property type="match status" value="1"/>
</dbReference>
<proteinExistence type="predicted"/>
<dbReference type="HOGENOM" id="CLU_1811614_0_0_6"/>
<accession>N9GIV4</accession>
<feature type="domain" description="SPOR" evidence="1">
    <location>
        <begin position="79"/>
        <end position="122"/>
    </location>
</feature>
<sequence length="142" mass="16197">MNSSQISEKLTAEGCSPENFVVNGHGSDVYSLRESGGTWSVFYTERGVDEPPIFSSRSEEEACQFFYDFIMRMEHWHIVGFYKEKAAAEAMESRLASVGIKAIRNDIPAYHTRNDTRYRVFVVGKDIFKFKQAFGEPQVAYA</sequence>